<proteinExistence type="predicted"/>
<organism evidence="1 2">
    <name type="scientific">Nibea albiflora</name>
    <name type="common">Yellow drum</name>
    <name type="synonym">Corvina albiflora</name>
    <dbReference type="NCBI Taxonomy" id="240163"/>
    <lineage>
        <taxon>Eukaryota</taxon>
        <taxon>Metazoa</taxon>
        <taxon>Chordata</taxon>
        <taxon>Craniata</taxon>
        <taxon>Vertebrata</taxon>
        <taxon>Euteleostomi</taxon>
        <taxon>Actinopterygii</taxon>
        <taxon>Neopterygii</taxon>
        <taxon>Teleostei</taxon>
        <taxon>Neoteleostei</taxon>
        <taxon>Acanthomorphata</taxon>
        <taxon>Eupercaria</taxon>
        <taxon>Sciaenidae</taxon>
        <taxon>Nibea</taxon>
    </lineage>
</organism>
<protein>
    <submittedName>
        <fullName evidence="1">Maternal B9.15 protein</fullName>
    </submittedName>
</protein>
<gene>
    <name evidence="1" type="ORF">GBF38_014369</name>
</gene>
<evidence type="ECO:0000313" key="2">
    <source>
        <dbReference type="Proteomes" id="UP000805704"/>
    </source>
</evidence>
<dbReference type="EMBL" id="CM024804">
    <property type="protein sequence ID" value="KAG8010168.1"/>
    <property type="molecule type" value="Genomic_DNA"/>
</dbReference>
<dbReference type="Proteomes" id="UP000805704">
    <property type="component" value="Chromosome 16"/>
</dbReference>
<comment type="caution">
    <text evidence="1">The sequence shown here is derived from an EMBL/GenBank/DDBJ whole genome shotgun (WGS) entry which is preliminary data.</text>
</comment>
<sequence>MCVRGRDAYMGADLERAWPIDCIKLPAKERNQYVFKGEAGCMWCMRVGFIDTTRRVQREAVPEKERSHFEVKCFHFQYLSTKIMTLVRTSSAENRTENKEATCADHNNSNTTDEARTPRDERNKQPRTLTLPPDTFIFNVSAMKREVKAGVNFLKRLAKARGKLDDAKAELFAEKLQELLCDKYEDHWYPDSPSKGQAYRCIRINNGVLCDEMVLKACEESELTPSELGLPPEVTLWIDPLEVCARSGENSRPFTIARFEEGEDEEGVKVEKEDSSVDSENLDTSDYHSATSSDCGSTASSDTEEEVAKDVEKEVGKNEAAEGDNYTIVMVPRIRKRHGDGPKMVKYVRNMIPASLQYFYHPAPVWPQYKKGAPVFLNTVCVPPAPPPPPQQVFGYYILPQPSPQFILPQATLQPWGAVKG</sequence>
<keyword evidence="2" id="KW-1185">Reference proteome</keyword>
<name>A0ACB7F8B1_NIBAL</name>
<accession>A0ACB7F8B1</accession>
<reference evidence="1" key="1">
    <citation type="submission" date="2020-04" db="EMBL/GenBank/DDBJ databases">
        <title>A chromosome-scale assembly and high-density genetic map of the yellow drum (Nibea albiflora) genome.</title>
        <authorList>
            <person name="Xu D."/>
            <person name="Zhang W."/>
            <person name="Chen R."/>
            <person name="Tan P."/>
            <person name="Wang L."/>
            <person name="Song H."/>
            <person name="Tian L."/>
            <person name="Zhu Q."/>
            <person name="Wang B."/>
        </authorList>
    </citation>
    <scope>NUCLEOTIDE SEQUENCE</scope>
    <source>
        <strain evidence="1">ZJHYS-2018</strain>
    </source>
</reference>
<evidence type="ECO:0000313" key="1">
    <source>
        <dbReference type="EMBL" id="KAG8010168.1"/>
    </source>
</evidence>